<comment type="caution">
    <text evidence="3">The sequence shown here is derived from an EMBL/GenBank/DDBJ whole genome shotgun (WGS) entry which is preliminary data.</text>
</comment>
<feature type="compositionally biased region" description="Low complexity" evidence="1">
    <location>
        <begin position="65"/>
        <end position="78"/>
    </location>
</feature>
<dbReference type="InterPro" id="IPR036063">
    <property type="entry name" value="Smr_dom_sf"/>
</dbReference>
<dbReference type="Proteomes" id="UP001160625">
    <property type="component" value="Unassembled WGS sequence"/>
</dbReference>
<gene>
    <name evidence="3" type="ORF">QGN17_07965</name>
</gene>
<evidence type="ECO:0000256" key="1">
    <source>
        <dbReference type="SAM" id="MobiDB-lite"/>
    </source>
</evidence>
<accession>A0ABT6N036</accession>
<dbReference type="PROSITE" id="PS50828">
    <property type="entry name" value="SMR"/>
    <property type="match status" value="1"/>
</dbReference>
<dbReference type="PANTHER" id="PTHR35562:SF2">
    <property type="entry name" value="DNA ENDONUCLEASE SMRA-RELATED"/>
    <property type="match status" value="1"/>
</dbReference>
<evidence type="ECO:0000259" key="2">
    <source>
        <dbReference type="PROSITE" id="PS50828"/>
    </source>
</evidence>
<feature type="domain" description="Smr" evidence="2">
    <location>
        <begin position="127"/>
        <end position="217"/>
    </location>
</feature>
<dbReference type="SUPFAM" id="SSF160443">
    <property type="entry name" value="SMR domain-like"/>
    <property type="match status" value="1"/>
</dbReference>
<dbReference type="Gene3D" id="3.30.1370.110">
    <property type="match status" value="1"/>
</dbReference>
<dbReference type="PANTHER" id="PTHR35562">
    <property type="entry name" value="DNA ENDONUCLEASE SMRA-RELATED"/>
    <property type="match status" value="1"/>
</dbReference>
<sequence length="221" mass="23414">MSCCPPARSRGWPVPGRSRRPDPAEGEALWQRVVEDVRPLKGRRASLLSTAAKQNPVRPEPVEGRAASTPPAARPSTSLRTNGVGVASGSGLSNGSRVVVAKPPANTLDASWDRKLARGLVAPDLTIDLHGFTLSAAHAELEAGLTRAVAMQARLILLVTGRPPPPGRSRLDNPLRGVIRASIGDWLHHARHASHIAAVRNAHPRHGGAGALYVVLKRVRG</sequence>
<evidence type="ECO:0000313" key="3">
    <source>
        <dbReference type="EMBL" id="MDH7638663.1"/>
    </source>
</evidence>
<feature type="region of interest" description="Disordered" evidence="1">
    <location>
        <begin position="45"/>
        <end position="81"/>
    </location>
</feature>
<dbReference type="EMBL" id="JARYGZ010000001">
    <property type="protein sequence ID" value="MDH7638663.1"/>
    <property type="molecule type" value="Genomic_DNA"/>
</dbReference>
<proteinExistence type="predicted"/>
<feature type="region of interest" description="Disordered" evidence="1">
    <location>
        <begin position="1"/>
        <end position="26"/>
    </location>
</feature>
<organism evidence="3 4">
    <name type="scientific">Sphingomonas oryzagri</name>
    <dbReference type="NCBI Taxonomy" id="3042314"/>
    <lineage>
        <taxon>Bacteria</taxon>
        <taxon>Pseudomonadati</taxon>
        <taxon>Pseudomonadota</taxon>
        <taxon>Alphaproteobacteria</taxon>
        <taxon>Sphingomonadales</taxon>
        <taxon>Sphingomonadaceae</taxon>
        <taxon>Sphingomonas</taxon>
    </lineage>
</organism>
<dbReference type="InterPro" id="IPR002625">
    <property type="entry name" value="Smr_dom"/>
</dbReference>
<evidence type="ECO:0000313" key="4">
    <source>
        <dbReference type="Proteomes" id="UP001160625"/>
    </source>
</evidence>
<protein>
    <submittedName>
        <fullName evidence="3">Smr/MutS family protein</fullName>
    </submittedName>
</protein>
<keyword evidence="4" id="KW-1185">Reference proteome</keyword>
<name>A0ABT6N036_9SPHN</name>
<dbReference type="Pfam" id="PF01713">
    <property type="entry name" value="Smr"/>
    <property type="match status" value="1"/>
</dbReference>
<reference evidence="3" key="1">
    <citation type="submission" date="2023-04" db="EMBL/GenBank/DDBJ databases">
        <title>Sphingomonas sp. MAHUQ-71 isolated from rice field.</title>
        <authorList>
            <person name="Huq M.A."/>
        </authorList>
    </citation>
    <scope>NUCLEOTIDE SEQUENCE</scope>
    <source>
        <strain evidence="3">MAHUQ-71</strain>
    </source>
</reference>